<dbReference type="InterPro" id="IPR000531">
    <property type="entry name" value="Beta-barrel_TonB"/>
</dbReference>
<feature type="domain" description="TonB-dependent receptor-like beta-barrel" evidence="14">
    <location>
        <begin position="535"/>
        <end position="876"/>
    </location>
</feature>
<name>A0ABM8IHD3_9BACE</name>
<keyword evidence="9 11" id="KW-0472">Membrane</keyword>
<evidence type="ECO:0000313" key="16">
    <source>
        <dbReference type="EMBL" id="BEG99488.1"/>
    </source>
</evidence>
<evidence type="ECO:0000256" key="13">
    <source>
        <dbReference type="SAM" id="SignalP"/>
    </source>
</evidence>
<evidence type="ECO:0000256" key="9">
    <source>
        <dbReference type="ARBA" id="ARBA00023136"/>
    </source>
</evidence>
<keyword evidence="4" id="KW-0410">Iron transport</keyword>
<comment type="subcellular location">
    <subcellularLocation>
        <location evidence="1 11">Cell outer membrane</location>
        <topology evidence="1 11">Multi-pass membrane protein</topology>
    </subcellularLocation>
</comment>
<dbReference type="InterPro" id="IPR023997">
    <property type="entry name" value="TonB-dep_OMP_SusC/RagA_CS"/>
</dbReference>
<dbReference type="InterPro" id="IPR023996">
    <property type="entry name" value="TonB-dep_OMP_SusC/RagA"/>
</dbReference>
<dbReference type="NCBIfam" id="TIGR04057">
    <property type="entry name" value="SusC_RagA_signa"/>
    <property type="match status" value="1"/>
</dbReference>
<protein>
    <submittedName>
        <fullName evidence="16">SusC/RagA family TonB-linked outer membrane protein</fullName>
    </submittedName>
</protein>
<feature type="signal peptide" evidence="13">
    <location>
        <begin position="1"/>
        <end position="33"/>
    </location>
</feature>
<dbReference type="Pfam" id="PF13715">
    <property type="entry name" value="CarbopepD_reg_2"/>
    <property type="match status" value="1"/>
</dbReference>
<evidence type="ECO:0000259" key="15">
    <source>
        <dbReference type="Pfam" id="PF07715"/>
    </source>
</evidence>
<dbReference type="InterPro" id="IPR012910">
    <property type="entry name" value="Plug_dom"/>
</dbReference>
<evidence type="ECO:0000259" key="14">
    <source>
        <dbReference type="Pfam" id="PF00593"/>
    </source>
</evidence>
<keyword evidence="7" id="KW-0406">Ion transport</keyword>
<keyword evidence="17" id="KW-1185">Reference proteome</keyword>
<feature type="chain" id="PRO_5045902161" evidence="13">
    <location>
        <begin position="34"/>
        <end position="1118"/>
    </location>
</feature>
<proteinExistence type="inferred from homology"/>
<organism evidence="16 17">
    <name type="scientific">Bacteroides sedimenti</name>
    <dbReference type="NCBI Taxonomy" id="2136147"/>
    <lineage>
        <taxon>Bacteria</taxon>
        <taxon>Pseudomonadati</taxon>
        <taxon>Bacteroidota</taxon>
        <taxon>Bacteroidia</taxon>
        <taxon>Bacteroidales</taxon>
        <taxon>Bacteroidaceae</taxon>
        <taxon>Bacteroides</taxon>
    </lineage>
</organism>
<evidence type="ECO:0000256" key="8">
    <source>
        <dbReference type="ARBA" id="ARBA00023077"/>
    </source>
</evidence>
<dbReference type="Proteomes" id="UP001496674">
    <property type="component" value="Chromosome"/>
</dbReference>
<sequence>MHMKNNRWPQKLKLFKLFLIVALLFAAQSHLSAQINISLKNTTLGQVINIVKKQTKYKFFYEDRLSNIPIESVNVKNITLDKLLILVLKDKGVNYKIEENIVYLSPINAKPASEKQQKKGKLITGVVIDQSGEPLIGVSVKVNGTSIGTMTDINGKYSLDLIDSKSNVTFSFVGYKMQTHSVAKDDVLNVTLQEDVQNIGEVVVTALGIKREKKMLGYAVQDLKGEKLNQTGDPSVTSMLQGKVAGLQMNTSSTGLGGSTKITLRGNSSLTDNNQPLWVVDGVPFNDNNDSGASLYGGVDRGGATADINPEDIESISVLKGPNAAALYGSRAGNGVILITTKKGTKSKGFGVTYNGNVTWTNIASTLNMQDKYGQGKNNVYSPNSEYSYGALLDGHEYKAWNGETREYRRYGNKMKDYFDTGFSQTHNVAIGNVTEKSNYRASFGSTESNGVFNKERLSKINLDLKAGMQMNKILSMDSKISLSKTRAGNRPVYGKGGEIYQLLFIPNNILLSDLESFSDETHRHINWVGPSPTVMNPYYINYRYSNMDERWRAFGYYTLKLDFTPWLYGTAKYAFDYYHTNIEEIDRTNGIDDQANETYRSKEDNFFEHNVEFLLVGHNNINEKMRVGYTLGANEMFQKTSFLQGRSTNMNVKDYWYHNSAMGINVVENDISQRKTRSVFGSMQFAWDEYLALDLTARNDWSSTLPINNCSYFYPSANLSFIFSDFMKSMNRNLPSWVTFGKLRLSVAQVGKDTGPYQLYPLESWSQGATSPVSTKPSIKPNAQLKPEISSAYEAGLDMKFLDNRLGFDFTYYYNLTKNQIMTVPMSGEYFWKRINAGEIENKGYELMIYSTPFKAKDFEFNLDVNFAHNRSVVKKLSESAKYMSFNFNKDQLLVDVGAYEGGKLGDIFANVSYKRDANGNILTRNGLPLRTTERNNKAIGNIQPNLLMSVAPSFSYKGFTLYALFDMKSGGDVVSMSEAVATGFGTAKKTENREHIIFKGIDEGTGLPNTIEVSGESLYTLIGGENAIAEEFVYDASFIKLKELSLSYNFPVKTLKKTPFSAIKLSLVGRNLCYLLKHTPGTSPEGGFDTTMFSQAIDFTSVPYTRTFGFSANVSF</sequence>
<evidence type="ECO:0000256" key="2">
    <source>
        <dbReference type="ARBA" id="ARBA00022448"/>
    </source>
</evidence>
<dbReference type="Gene3D" id="2.40.170.20">
    <property type="entry name" value="TonB-dependent receptor, beta-barrel domain"/>
    <property type="match status" value="1"/>
</dbReference>
<keyword evidence="2 11" id="KW-0813">Transport</keyword>
<keyword evidence="10 11" id="KW-0998">Cell outer membrane</keyword>
<evidence type="ECO:0000256" key="1">
    <source>
        <dbReference type="ARBA" id="ARBA00004571"/>
    </source>
</evidence>
<dbReference type="NCBIfam" id="TIGR04056">
    <property type="entry name" value="OMP_RagA_SusC"/>
    <property type="match status" value="1"/>
</dbReference>
<evidence type="ECO:0000256" key="5">
    <source>
        <dbReference type="ARBA" id="ARBA00022692"/>
    </source>
</evidence>
<comment type="similarity">
    <text evidence="11 12">Belongs to the TonB-dependent receptor family.</text>
</comment>
<dbReference type="Pfam" id="PF07715">
    <property type="entry name" value="Plug"/>
    <property type="match status" value="1"/>
</dbReference>
<dbReference type="PANTHER" id="PTHR32552">
    <property type="entry name" value="FERRICHROME IRON RECEPTOR-RELATED"/>
    <property type="match status" value="1"/>
</dbReference>
<keyword evidence="6" id="KW-0408">Iron</keyword>
<dbReference type="InterPro" id="IPR036942">
    <property type="entry name" value="Beta-barrel_TonB_sf"/>
</dbReference>
<feature type="domain" description="TonB-dependent receptor plug" evidence="15">
    <location>
        <begin position="216"/>
        <end position="336"/>
    </location>
</feature>
<reference evidence="16 17" key="1">
    <citation type="submission" date="2023-04" db="EMBL/GenBank/DDBJ databases">
        <title>Draft genome sequence of acteroides sedimenti strain YN3PY1.</title>
        <authorList>
            <person name="Yoshida N."/>
        </authorList>
    </citation>
    <scope>NUCLEOTIDE SEQUENCE [LARGE SCALE GENOMIC DNA]</scope>
    <source>
        <strain evidence="16 17">YN3PY1</strain>
    </source>
</reference>
<dbReference type="InterPro" id="IPR037066">
    <property type="entry name" value="Plug_dom_sf"/>
</dbReference>
<keyword evidence="13" id="KW-0732">Signal</keyword>
<dbReference type="Gene3D" id="2.170.130.10">
    <property type="entry name" value="TonB-dependent receptor, plug domain"/>
    <property type="match status" value="1"/>
</dbReference>
<evidence type="ECO:0000256" key="3">
    <source>
        <dbReference type="ARBA" id="ARBA00022452"/>
    </source>
</evidence>
<keyword evidence="3 11" id="KW-1134">Transmembrane beta strand</keyword>
<keyword evidence="8 12" id="KW-0798">TonB box</keyword>
<dbReference type="PANTHER" id="PTHR32552:SF81">
    <property type="entry name" value="TONB-DEPENDENT OUTER MEMBRANE RECEPTOR"/>
    <property type="match status" value="1"/>
</dbReference>
<evidence type="ECO:0000256" key="12">
    <source>
        <dbReference type="RuleBase" id="RU003357"/>
    </source>
</evidence>
<dbReference type="InterPro" id="IPR008969">
    <property type="entry name" value="CarboxyPept-like_regulatory"/>
</dbReference>
<gene>
    <name evidence="16" type="ORF">BSYN_17530</name>
</gene>
<dbReference type="EMBL" id="AP028055">
    <property type="protein sequence ID" value="BEG99488.1"/>
    <property type="molecule type" value="Genomic_DNA"/>
</dbReference>
<dbReference type="SUPFAM" id="SSF49464">
    <property type="entry name" value="Carboxypeptidase regulatory domain-like"/>
    <property type="match status" value="1"/>
</dbReference>
<dbReference type="Pfam" id="PF00593">
    <property type="entry name" value="TonB_dep_Rec_b-barrel"/>
    <property type="match status" value="1"/>
</dbReference>
<accession>A0ABM8IHD3</accession>
<keyword evidence="5 11" id="KW-0812">Transmembrane</keyword>
<evidence type="ECO:0000256" key="10">
    <source>
        <dbReference type="ARBA" id="ARBA00023237"/>
    </source>
</evidence>
<dbReference type="SUPFAM" id="SSF56935">
    <property type="entry name" value="Porins"/>
    <property type="match status" value="1"/>
</dbReference>
<evidence type="ECO:0000256" key="4">
    <source>
        <dbReference type="ARBA" id="ARBA00022496"/>
    </source>
</evidence>
<dbReference type="Gene3D" id="2.60.40.1120">
    <property type="entry name" value="Carboxypeptidase-like, regulatory domain"/>
    <property type="match status" value="1"/>
</dbReference>
<dbReference type="PROSITE" id="PS52016">
    <property type="entry name" value="TONB_DEPENDENT_REC_3"/>
    <property type="match status" value="1"/>
</dbReference>
<evidence type="ECO:0000313" key="17">
    <source>
        <dbReference type="Proteomes" id="UP001496674"/>
    </source>
</evidence>
<dbReference type="InterPro" id="IPR039426">
    <property type="entry name" value="TonB-dep_rcpt-like"/>
</dbReference>
<evidence type="ECO:0000256" key="7">
    <source>
        <dbReference type="ARBA" id="ARBA00023065"/>
    </source>
</evidence>
<evidence type="ECO:0000256" key="11">
    <source>
        <dbReference type="PROSITE-ProRule" id="PRU01360"/>
    </source>
</evidence>
<evidence type="ECO:0000256" key="6">
    <source>
        <dbReference type="ARBA" id="ARBA00023004"/>
    </source>
</evidence>